<gene>
    <name evidence="1" type="ORF">K7X08_032106</name>
</gene>
<name>A0A9Q1MRC1_9SOLA</name>
<proteinExistence type="predicted"/>
<protein>
    <submittedName>
        <fullName evidence="1">Uncharacterized protein</fullName>
    </submittedName>
</protein>
<evidence type="ECO:0000313" key="1">
    <source>
        <dbReference type="EMBL" id="KAJ8563654.1"/>
    </source>
</evidence>
<dbReference type="EMBL" id="JAJAGQ010000005">
    <property type="protein sequence ID" value="KAJ8563654.1"/>
    <property type="molecule type" value="Genomic_DNA"/>
</dbReference>
<keyword evidence="2" id="KW-1185">Reference proteome</keyword>
<reference evidence="2" key="1">
    <citation type="journal article" date="2023" name="Proc. Natl. Acad. Sci. U.S.A.">
        <title>Genomic and structural basis for evolution of tropane alkaloid biosynthesis.</title>
        <authorList>
            <person name="Wanga Y.-J."/>
            <person name="Taina T."/>
            <person name="Yua J.-Y."/>
            <person name="Lia J."/>
            <person name="Xua B."/>
            <person name="Chenc J."/>
            <person name="D'Auriad J.C."/>
            <person name="Huanga J.-P."/>
            <person name="Huanga S.-X."/>
        </authorList>
    </citation>
    <scope>NUCLEOTIDE SEQUENCE [LARGE SCALE GENOMIC DNA]</scope>
    <source>
        <strain evidence="2">cv. KIB-2019</strain>
    </source>
</reference>
<comment type="caution">
    <text evidence="1">The sequence shown here is derived from an EMBL/GenBank/DDBJ whole genome shotgun (WGS) entry which is preliminary data.</text>
</comment>
<evidence type="ECO:0000313" key="2">
    <source>
        <dbReference type="Proteomes" id="UP001152561"/>
    </source>
</evidence>
<dbReference type="Proteomes" id="UP001152561">
    <property type="component" value="Unassembled WGS sequence"/>
</dbReference>
<accession>A0A9Q1MRC1</accession>
<sequence>MQLRIFFMVTITFDHVGDHIYQNSSWENLFRHSCPYLCWSVSQPSGTCSCFVGVAIKCLENDKEMDALTKLGAGPSQPRKN</sequence>
<dbReference type="AlphaFoldDB" id="A0A9Q1MRC1"/>
<organism evidence="1 2">
    <name type="scientific">Anisodus acutangulus</name>
    <dbReference type="NCBI Taxonomy" id="402998"/>
    <lineage>
        <taxon>Eukaryota</taxon>
        <taxon>Viridiplantae</taxon>
        <taxon>Streptophyta</taxon>
        <taxon>Embryophyta</taxon>
        <taxon>Tracheophyta</taxon>
        <taxon>Spermatophyta</taxon>
        <taxon>Magnoliopsida</taxon>
        <taxon>eudicotyledons</taxon>
        <taxon>Gunneridae</taxon>
        <taxon>Pentapetalae</taxon>
        <taxon>asterids</taxon>
        <taxon>lamiids</taxon>
        <taxon>Solanales</taxon>
        <taxon>Solanaceae</taxon>
        <taxon>Solanoideae</taxon>
        <taxon>Hyoscyameae</taxon>
        <taxon>Anisodus</taxon>
    </lineage>
</organism>